<evidence type="ECO:0000259" key="1">
    <source>
        <dbReference type="Pfam" id="PF25898"/>
    </source>
</evidence>
<dbReference type="InterPro" id="IPR058831">
    <property type="entry name" value="LolA-like_dom_2nd"/>
</dbReference>
<name>A0A7R8H099_LEPSM</name>
<dbReference type="InterPro" id="IPR058265">
    <property type="entry name" value="DUF7959"/>
</dbReference>
<accession>A0A7R8H099</accession>
<dbReference type="PANTHER" id="PTHR36902">
    <property type="entry name" value="ENRICHED IN SURFACE-LABELED PROTEOME PROTEIN 9"/>
    <property type="match status" value="1"/>
</dbReference>
<dbReference type="PANTHER" id="PTHR36902:SF1">
    <property type="entry name" value="ENRICHED IN SURFACE-LABELED PROTEOME PROTEIN 9"/>
    <property type="match status" value="1"/>
</dbReference>
<feature type="domain" description="DUF7959" evidence="2">
    <location>
        <begin position="805"/>
        <end position="882"/>
    </location>
</feature>
<reference evidence="3" key="1">
    <citation type="submission" date="2021-02" db="EMBL/GenBank/DDBJ databases">
        <authorList>
            <person name="Bekaert M."/>
        </authorList>
    </citation>
    <scope>NUCLEOTIDE SEQUENCE</scope>
    <source>
        <strain evidence="3">IoA-00</strain>
    </source>
</reference>
<feature type="domain" description="LolA-like" evidence="1">
    <location>
        <begin position="230"/>
        <end position="400"/>
    </location>
</feature>
<evidence type="ECO:0000313" key="4">
    <source>
        <dbReference type="Proteomes" id="UP000675881"/>
    </source>
</evidence>
<sequence>MERPLLLILFLYFLQNSSAQNDFPPTPPDSYTAEIQYTFEGEFFKKKTSSKVEGFSLYVVENADSIKNRSEIHWSREIMHIEGGKRLIWYPELSVADNYLVIERVGIPNSEESKIDCKSDPKLDTPYEMIILGFTDLKKNKADEVVNGIPCKKYTKVLKENFGDYHVDSNLTVYWSEPEEWHGSAGRDRSVPVLATILGKIDDKKANIYMTYIDYYEATHDRIFEPIPDLWCENMKGETQPPPIHDDRFTYNGEFIFHKRVNYSERKFIIPTTEYYDFIDHVSVHEYKMADFSSKNPFQQGGQSVRDVLDFESELLFKTNLDIGNCSVSDINLNEYFDDVESDEHGHIQMMTPGEFWGADKPHSVIYWQKERGLDIFAYLMLKKNGKNENGGQVVSTYFDSHSSGYHNRLKRRELNIFGYQSNPKFDFPTDITQCFPPEKVTHRILATHWTHSMHIYNEMHFVKETVRRSLAQAAQISPIRVQNIQILRLDEENEALHFIFTLLDVHNALNTSKSVSPGAKLPLNKALVNLENALQTGLKFHFLAEGGKYVESCAIYNSFQETTRDLSHHPQYSTKYSPGSMAALGIFMTTMKQRMIGSLSLFRIYGCENMKGETQPPPIHDDRFTYNGEFIFHKRVNYSERKFIIPTTEYYDFIDHVSVHEYKMADFQVKILFNKVVNLFEMFWIFETVIQTNLDIGNCSVSDINLNEYFDDVESDEHGHIQMMTPGEFWGADKPHSVIYWLKGRSTPIRILTYPKYSHSSGYHNRLKRRELNIFGYQSNPKESYTSNSRHPLDTYMHIYNEMHFVKKTVRRSLAQAAQISPIRVQNIQILRLDEENEALHFIFTLLDVHNALNTSKSVSPGAKLPLNKALVDLENALQTGLKVSFPCRRGKVRVESCAIYNSFQETTRDLSHHPQYSTKYSPGSMAALGIFMVLFGIFGGAVTYHYYLKKPFF</sequence>
<keyword evidence="4" id="KW-1185">Reference proteome</keyword>
<organism evidence="3 4">
    <name type="scientific">Lepeophtheirus salmonis</name>
    <name type="common">Salmon louse</name>
    <name type="synonym">Caligus salmonis</name>
    <dbReference type="NCBI Taxonomy" id="72036"/>
    <lineage>
        <taxon>Eukaryota</taxon>
        <taxon>Metazoa</taxon>
        <taxon>Ecdysozoa</taxon>
        <taxon>Arthropoda</taxon>
        <taxon>Crustacea</taxon>
        <taxon>Multicrustacea</taxon>
        <taxon>Hexanauplia</taxon>
        <taxon>Copepoda</taxon>
        <taxon>Siphonostomatoida</taxon>
        <taxon>Caligidae</taxon>
        <taxon>Lepeophtheirus</taxon>
    </lineage>
</organism>
<feature type="domain" description="LolA-like" evidence="1">
    <location>
        <begin position="608"/>
        <end position="741"/>
    </location>
</feature>
<gene>
    <name evidence="3" type="ORF">LSAA_2050</name>
</gene>
<dbReference type="Proteomes" id="UP000675881">
    <property type="component" value="Chromosome 1"/>
</dbReference>
<protein>
    <submittedName>
        <fullName evidence="3">(salmon louse) hypothetical protein</fullName>
    </submittedName>
</protein>
<dbReference type="AlphaFoldDB" id="A0A7R8H099"/>
<proteinExistence type="predicted"/>
<evidence type="ECO:0000259" key="2">
    <source>
        <dbReference type="Pfam" id="PF25899"/>
    </source>
</evidence>
<dbReference type="Pfam" id="PF25899">
    <property type="entry name" value="DUF7959"/>
    <property type="match status" value="2"/>
</dbReference>
<feature type="domain" description="DUF7959" evidence="2">
    <location>
        <begin position="462"/>
        <end position="560"/>
    </location>
</feature>
<dbReference type="EMBL" id="HG994580">
    <property type="protein sequence ID" value="CAF2780122.1"/>
    <property type="molecule type" value="Genomic_DNA"/>
</dbReference>
<dbReference type="Pfam" id="PF25898">
    <property type="entry name" value="LolA_2nd_metazoa"/>
    <property type="match status" value="2"/>
</dbReference>
<dbReference type="OrthoDB" id="6366341at2759"/>
<evidence type="ECO:0000313" key="3">
    <source>
        <dbReference type="EMBL" id="CAF2780122.1"/>
    </source>
</evidence>